<evidence type="ECO:0000313" key="1">
    <source>
        <dbReference type="EMBL" id="MBD1260194.1"/>
    </source>
</evidence>
<evidence type="ECO:0000313" key="3">
    <source>
        <dbReference type="Proteomes" id="UP000245667"/>
    </source>
</evidence>
<dbReference type="AlphaFoldDB" id="A0A316E5I3"/>
<dbReference type="EMBL" id="QGGQ01000001">
    <property type="protein sequence ID" value="PWK25654.1"/>
    <property type="molecule type" value="Genomic_DNA"/>
</dbReference>
<proteinExistence type="predicted"/>
<organism evidence="2 3">
    <name type="scientific">Maribacter polysiphoniae</name>
    <dbReference type="NCBI Taxonomy" id="429344"/>
    <lineage>
        <taxon>Bacteria</taxon>
        <taxon>Pseudomonadati</taxon>
        <taxon>Bacteroidota</taxon>
        <taxon>Flavobacteriia</taxon>
        <taxon>Flavobacteriales</taxon>
        <taxon>Flavobacteriaceae</taxon>
        <taxon>Maribacter</taxon>
    </lineage>
</organism>
<name>A0A316E5I3_9FLAO</name>
<accession>A0A316E5I3</accession>
<reference evidence="2 3" key="1">
    <citation type="submission" date="2018-05" db="EMBL/GenBank/DDBJ databases">
        <title>Genomic Encyclopedia of Archaeal and Bacterial Type Strains, Phase II (KMG-II): from individual species to whole genera.</title>
        <authorList>
            <person name="Goeker M."/>
        </authorList>
    </citation>
    <scope>NUCLEOTIDE SEQUENCE [LARGE SCALE GENOMIC DNA]</scope>
    <source>
        <strain evidence="2 3">DSM 23514</strain>
    </source>
</reference>
<dbReference type="Proteomes" id="UP000651837">
    <property type="component" value="Unassembled WGS sequence"/>
</dbReference>
<comment type="caution">
    <text evidence="2">The sequence shown here is derived from an EMBL/GenBank/DDBJ whole genome shotgun (WGS) entry which is preliminary data.</text>
</comment>
<dbReference type="RefSeq" id="WP_109649036.1">
    <property type="nucleotide sequence ID" value="NZ_CAJQNU010000008.1"/>
</dbReference>
<gene>
    <name evidence="1" type="ORF">HZY62_06330</name>
    <name evidence="2" type="ORF">LX92_00397</name>
</gene>
<evidence type="ECO:0000313" key="4">
    <source>
        <dbReference type="Proteomes" id="UP000651837"/>
    </source>
</evidence>
<reference evidence="1 4" key="2">
    <citation type="submission" date="2020-07" db="EMBL/GenBank/DDBJ databases">
        <title>The draft genome sequence of Maribacter polysiphoniae KCTC 22021.</title>
        <authorList>
            <person name="Mu L."/>
        </authorList>
    </citation>
    <scope>NUCLEOTIDE SEQUENCE [LARGE SCALE GENOMIC DNA]</scope>
    <source>
        <strain evidence="1 4">KCTC 22021</strain>
    </source>
</reference>
<keyword evidence="4" id="KW-1185">Reference proteome</keyword>
<evidence type="ECO:0000313" key="2">
    <source>
        <dbReference type="EMBL" id="PWK25654.1"/>
    </source>
</evidence>
<dbReference type="Proteomes" id="UP000245667">
    <property type="component" value="Unassembled WGS sequence"/>
</dbReference>
<dbReference type="EMBL" id="JACWLN010000002">
    <property type="protein sequence ID" value="MBD1260194.1"/>
    <property type="molecule type" value="Genomic_DNA"/>
</dbReference>
<sequence>MKVRKFKPGDWVKVKGSPDTTKMEVVKYILNDFPILDKVNDGNYLECVYYRNGERISKIIHENRLLKHWETGGIYKT</sequence>
<protein>
    <submittedName>
        <fullName evidence="2">Uncharacterized protein</fullName>
    </submittedName>
</protein>
<dbReference type="OrthoDB" id="1446120at2"/>